<dbReference type="RefSeq" id="WP_380618703.1">
    <property type="nucleotide sequence ID" value="NZ_JBHSDK010000009.1"/>
</dbReference>
<comment type="caution">
    <text evidence="1">The sequence shown here is derived from an EMBL/GenBank/DDBJ whole genome shotgun (WGS) entry which is preliminary data.</text>
</comment>
<evidence type="ECO:0000313" key="1">
    <source>
        <dbReference type="EMBL" id="MFC4334723.1"/>
    </source>
</evidence>
<sequence>MVVSSLRTMASSGAGVVVATHDEWVRDQCDEVVTVDDFVPAATVDA</sequence>
<protein>
    <submittedName>
        <fullName evidence="1">Uncharacterized protein</fullName>
    </submittedName>
</protein>
<dbReference type="EMBL" id="JBHSDK010000009">
    <property type="protein sequence ID" value="MFC4334723.1"/>
    <property type="molecule type" value="Genomic_DNA"/>
</dbReference>
<dbReference type="Proteomes" id="UP001595823">
    <property type="component" value="Unassembled WGS sequence"/>
</dbReference>
<reference evidence="2" key="1">
    <citation type="journal article" date="2019" name="Int. J. Syst. Evol. Microbiol.">
        <title>The Global Catalogue of Microorganisms (GCM) 10K type strain sequencing project: providing services to taxonomists for standard genome sequencing and annotation.</title>
        <authorList>
            <consortium name="The Broad Institute Genomics Platform"/>
            <consortium name="The Broad Institute Genome Sequencing Center for Infectious Disease"/>
            <person name="Wu L."/>
            <person name="Ma J."/>
        </authorList>
    </citation>
    <scope>NUCLEOTIDE SEQUENCE [LARGE SCALE GENOMIC DNA]</scope>
    <source>
        <strain evidence="2">IBRC-M 10908</strain>
    </source>
</reference>
<evidence type="ECO:0000313" key="2">
    <source>
        <dbReference type="Proteomes" id="UP001595823"/>
    </source>
</evidence>
<proteinExistence type="predicted"/>
<keyword evidence="2" id="KW-1185">Reference proteome</keyword>
<gene>
    <name evidence="1" type="ORF">ACFPET_05885</name>
</gene>
<organism evidence="1 2">
    <name type="scientific">Salininema proteolyticum</name>
    <dbReference type="NCBI Taxonomy" id="1607685"/>
    <lineage>
        <taxon>Bacteria</taxon>
        <taxon>Bacillati</taxon>
        <taxon>Actinomycetota</taxon>
        <taxon>Actinomycetes</taxon>
        <taxon>Glycomycetales</taxon>
        <taxon>Glycomycetaceae</taxon>
        <taxon>Salininema</taxon>
    </lineage>
</organism>
<accession>A0ABV8TV96</accession>
<name>A0ABV8TV96_9ACTN</name>